<comment type="caution">
    <text evidence="3">The sequence shown here is derived from an EMBL/GenBank/DDBJ whole genome shotgun (WGS) entry which is preliminary data.</text>
</comment>
<keyword evidence="4" id="KW-1185">Reference proteome</keyword>
<accession>A0A4Y2XBJ9</accession>
<evidence type="ECO:0000313" key="3">
    <source>
        <dbReference type="EMBL" id="GBO47003.1"/>
    </source>
</evidence>
<dbReference type="AlphaFoldDB" id="A0A4Y2XBJ9"/>
<organism evidence="3 4">
    <name type="scientific">Araneus ventricosus</name>
    <name type="common">Orbweaver spider</name>
    <name type="synonym">Epeira ventricosa</name>
    <dbReference type="NCBI Taxonomy" id="182803"/>
    <lineage>
        <taxon>Eukaryota</taxon>
        <taxon>Metazoa</taxon>
        <taxon>Ecdysozoa</taxon>
        <taxon>Arthropoda</taxon>
        <taxon>Chelicerata</taxon>
        <taxon>Arachnida</taxon>
        <taxon>Araneae</taxon>
        <taxon>Araneomorphae</taxon>
        <taxon>Entelegynae</taxon>
        <taxon>Araneoidea</taxon>
        <taxon>Araneidae</taxon>
        <taxon>Araneus</taxon>
    </lineage>
</organism>
<feature type="non-terminal residue" evidence="3">
    <location>
        <position position="1"/>
    </location>
</feature>
<protein>
    <submittedName>
        <fullName evidence="3">Uncharacterized protein</fullName>
    </submittedName>
</protein>
<evidence type="ECO:0000313" key="2">
    <source>
        <dbReference type="EMBL" id="GBL52965.1"/>
    </source>
</evidence>
<gene>
    <name evidence="2" type="ORF">AVEN_21492_1</name>
    <name evidence="3" type="ORF">AVEN_231901_1</name>
</gene>
<feature type="region of interest" description="Disordered" evidence="1">
    <location>
        <begin position="1"/>
        <end position="21"/>
    </location>
</feature>
<proteinExistence type="predicted"/>
<sequence>VLKHNQLLSEDGEEDLNVGKPEMQKPIVEIEDLAGLEESLLHNKLYLDHQLF</sequence>
<evidence type="ECO:0000313" key="4">
    <source>
        <dbReference type="Proteomes" id="UP000499080"/>
    </source>
</evidence>
<dbReference type="EMBL" id="BGPR01075030">
    <property type="protein sequence ID" value="GBL52965.1"/>
    <property type="molecule type" value="Genomic_DNA"/>
</dbReference>
<reference evidence="3 4" key="1">
    <citation type="journal article" date="2019" name="Sci. Rep.">
        <title>Orb-weaving spider Araneus ventricosus genome elucidates the spidroin gene catalogue.</title>
        <authorList>
            <person name="Kono N."/>
            <person name="Nakamura H."/>
            <person name="Ohtoshi R."/>
            <person name="Moran D.A.P."/>
            <person name="Shinohara A."/>
            <person name="Yoshida Y."/>
            <person name="Fujiwara M."/>
            <person name="Mori M."/>
            <person name="Tomita M."/>
            <person name="Arakawa K."/>
        </authorList>
    </citation>
    <scope>NUCLEOTIDE SEQUENCE [LARGE SCALE GENOMIC DNA]</scope>
</reference>
<dbReference type="Proteomes" id="UP000499080">
    <property type="component" value="Unassembled WGS sequence"/>
</dbReference>
<dbReference type="EMBL" id="BGPR01075028">
    <property type="protein sequence ID" value="GBO47003.1"/>
    <property type="molecule type" value="Genomic_DNA"/>
</dbReference>
<evidence type="ECO:0000256" key="1">
    <source>
        <dbReference type="SAM" id="MobiDB-lite"/>
    </source>
</evidence>
<name>A0A4Y2XBJ9_ARAVE</name>